<dbReference type="Proteomes" id="UP000314294">
    <property type="component" value="Unassembled WGS sequence"/>
</dbReference>
<reference evidence="1 2" key="1">
    <citation type="submission" date="2019-03" db="EMBL/GenBank/DDBJ databases">
        <title>First draft genome of Liparis tanakae, snailfish: a comprehensive survey of snailfish specific genes.</title>
        <authorList>
            <person name="Kim W."/>
            <person name="Song I."/>
            <person name="Jeong J.-H."/>
            <person name="Kim D."/>
            <person name="Kim S."/>
            <person name="Ryu S."/>
            <person name="Song J.Y."/>
            <person name="Lee S.K."/>
        </authorList>
    </citation>
    <scope>NUCLEOTIDE SEQUENCE [LARGE SCALE GENOMIC DNA]</scope>
    <source>
        <tissue evidence="1">Muscle</tissue>
    </source>
</reference>
<organism evidence="1 2">
    <name type="scientific">Liparis tanakae</name>
    <name type="common">Tanaka's snailfish</name>
    <dbReference type="NCBI Taxonomy" id="230148"/>
    <lineage>
        <taxon>Eukaryota</taxon>
        <taxon>Metazoa</taxon>
        <taxon>Chordata</taxon>
        <taxon>Craniata</taxon>
        <taxon>Vertebrata</taxon>
        <taxon>Euteleostomi</taxon>
        <taxon>Actinopterygii</taxon>
        <taxon>Neopterygii</taxon>
        <taxon>Teleostei</taxon>
        <taxon>Neoteleostei</taxon>
        <taxon>Acanthomorphata</taxon>
        <taxon>Eupercaria</taxon>
        <taxon>Perciformes</taxon>
        <taxon>Cottioidei</taxon>
        <taxon>Cottales</taxon>
        <taxon>Liparidae</taxon>
        <taxon>Liparis</taxon>
    </lineage>
</organism>
<comment type="caution">
    <text evidence="1">The sequence shown here is derived from an EMBL/GenBank/DDBJ whole genome shotgun (WGS) entry which is preliminary data.</text>
</comment>
<protein>
    <submittedName>
        <fullName evidence="1">Uncharacterized protein</fullName>
    </submittedName>
</protein>
<dbReference type="EMBL" id="SRLO01001609">
    <property type="protein sequence ID" value="TNN36508.1"/>
    <property type="molecule type" value="Genomic_DNA"/>
</dbReference>
<sequence length="60" mass="6341">MGNLSHFPGTERQHSSLHLVYLACGAASRSGSSPPGSRLCRGAFEAPSADAEDGLVNQWR</sequence>
<proteinExistence type="predicted"/>
<accession>A0A4Z2F5Z0</accession>
<gene>
    <name evidence="1" type="ORF">EYF80_053333</name>
</gene>
<evidence type="ECO:0000313" key="2">
    <source>
        <dbReference type="Proteomes" id="UP000314294"/>
    </source>
</evidence>
<name>A0A4Z2F5Z0_9TELE</name>
<dbReference type="AlphaFoldDB" id="A0A4Z2F5Z0"/>
<evidence type="ECO:0000313" key="1">
    <source>
        <dbReference type="EMBL" id="TNN36508.1"/>
    </source>
</evidence>
<keyword evidence="2" id="KW-1185">Reference proteome</keyword>